<proteinExistence type="predicted"/>
<dbReference type="Pfam" id="PF11412">
    <property type="entry name" value="DsbD_N"/>
    <property type="match status" value="1"/>
</dbReference>
<dbReference type="EMBL" id="QGKU01000048">
    <property type="protein sequence ID" value="PWR01729.1"/>
    <property type="molecule type" value="Genomic_DNA"/>
</dbReference>
<sequence>MNRFRLTLSALLCAPVLIAAPPPASAEPVEDVVRITLEPGWRTETGSHMAGLRIVLAPGWKTYWRVPGESGIPPEFGFEGSRNVASVSVFWPRPSVFESYGLETIGYSTQVVLPVELEPRDGGEAMGLSGRASIGVCKDICLPVDVRFSTEIAPGAGLPVPEIAQALATVPGAVRGLDVARCTVEPIRDGLRVTATIAVPPQGGTERVFLEPGRVDVWASPSEVTRRGDTITAVTELVPPEAQPFALDRGALRFTVLGADGAVEMRGCQAD</sequence>
<evidence type="ECO:0000313" key="3">
    <source>
        <dbReference type="EMBL" id="PWR01729.1"/>
    </source>
</evidence>
<dbReference type="Proteomes" id="UP000245680">
    <property type="component" value="Unassembled WGS sequence"/>
</dbReference>
<feature type="domain" description="Thiol:disulfide interchange protein DsbD N-terminal" evidence="2">
    <location>
        <begin position="44"/>
        <end position="149"/>
    </location>
</feature>
<evidence type="ECO:0000259" key="2">
    <source>
        <dbReference type="Pfam" id="PF11412"/>
    </source>
</evidence>
<evidence type="ECO:0000313" key="4">
    <source>
        <dbReference type="Proteomes" id="UP000245680"/>
    </source>
</evidence>
<gene>
    <name evidence="3" type="ORF">DKT77_16585</name>
</gene>
<dbReference type="InterPro" id="IPR028250">
    <property type="entry name" value="DsbDN"/>
</dbReference>
<keyword evidence="1" id="KW-0732">Signal</keyword>
<evidence type="ECO:0000256" key="1">
    <source>
        <dbReference type="SAM" id="SignalP"/>
    </source>
</evidence>
<organism evidence="3 4">
    <name type="scientific">Meridianimarinicoccus roseus</name>
    <dbReference type="NCBI Taxonomy" id="2072018"/>
    <lineage>
        <taxon>Bacteria</taxon>
        <taxon>Pseudomonadati</taxon>
        <taxon>Pseudomonadota</taxon>
        <taxon>Alphaproteobacteria</taxon>
        <taxon>Rhodobacterales</taxon>
        <taxon>Paracoccaceae</taxon>
        <taxon>Meridianimarinicoccus</taxon>
    </lineage>
</organism>
<comment type="caution">
    <text evidence="3">The sequence shown here is derived from an EMBL/GenBank/DDBJ whole genome shotgun (WGS) entry which is preliminary data.</text>
</comment>
<reference evidence="3 4" key="1">
    <citation type="submission" date="2018-05" db="EMBL/GenBank/DDBJ databases">
        <title>Rhodobacteraceae gen. nov., sp. nov. isolated from sea water.</title>
        <authorList>
            <person name="Ren Y."/>
        </authorList>
    </citation>
    <scope>NUCLEOTIDE SEQUENCE [LARGE SCALE GENOMIC DNA]</scope>
    <source>
        <strain evidence="3 4">TG-679</strain>
    </source>
</reference>
<name>A0A2V2LH78_9RHOB</name>
<dbReference type="AlphaFoldDB" id="A0A2V2LH78"/>
<dbReference type="OrthoDB" id="9811036at2"/>
<protein>
    <recommendedName>
        <fullName evidence="2">Thiol:disulfide interchange protein DsbD N-terminal domain-containing protein</fullName>
    </recommendedName>
</protein>
<feature type="chain" id="PRO_5015987351" description="Thiol:disulfide interchange protein DsbD N-terminal domain-containing protein" evidence="1">
    <location>
        <begin position="27"/>
        <end position="271"/>
    </location>
</feature>
<accession>A0A2V2LH78</accession>
<feature type="signal peptide" evidence="1">
    <location>
        <begin position="1"/>
        <end position="26"/>
    </location>
</feature>
<keyword evidence="4" id="KW-1185">Reference proteome</keyword>
<dbReference type="RefSeq" id="WP_109812771.1">
    <property type="nucleotide sequence ID" value="NZ_QGKU01000048.1"/>
</dbReference>